<dbReference type="Gene3D" id="1.20.1560.10">
    <property type="entry name" value="ABC transporter type 1, transmembrane domain"/>
    <property type="match status" value="1"/>
</dbReference>
<evidence type="ECO:0000256" key="3">
    <source>
        <dbReference type="ARBA" id="ARBA00022741"/>
    </source>
</evidence>
<organism evidence="13 14">
    <name type="scientific">Bacillus anthracis</name>
    <name type="common">anthrax bacterium</name>
    <dbReference type="NCBI Taxonomy" id="1392"/>
    <lineage>
        <taxon>Bacteria</taxon>
        <taxon>Bacillati</taxon>
        <taxon>Bacillota</taxon>
        <taxon>Bacilli</taxon>
        <taxon>Bacillales</taxon>
        <taxon>Bacillaceae</taxon>
        <taxon>Bacillus</taxon>
        <taxon>Bacillus cereus group</taxon>
    </lineage>
</organism>
<dbReference type="GO" id="GO:0016887">
    <property type="term" value="F:ATP hydrolysis activity"/>
    <property type="evidence" value="ECO:0007669"/>
    <property type="project" value="InterPro"/>
</dbReference>
<dbReference type="PROSITE" id="PS50929">
    <property type="entry name" value="ABC_TM1F"/>
    <property type="match status" value="1"/>
</dbReference>
<evidence type="ECO:0000256" key="2">
    <source>
        <dbReference type="ARBA" id="ARBA00022692"/>
    </source>
</evidence>
<dbReference type="Pfam" id="PF03412">
    <property type="entry name" value="Peptidase_C39"/>
    <property type="match status" value="1"/>
</dbReference>
<accession>A0A2A7D2F4</accession>
<keyword evidence="6 13" id="KW-0067">ATP-binding</keyword>
<dbReference type="PROSITE" id="PS50893">
    <property type="entry name" value="ABC_TRANSPORTER_2"/>
    <property type="match status" value="1"/>
</dbReference>
<keyword evidence="5" id="KW-0788">Thiol protease</keyword>
<dbReference type="SUPFAM" id="SSF90123">
    <property type="entry name" value="ABC transporter transmembrane region"/>
    <property type="match status" value="1"/>
</dbReference>
<sequence>MKYIHTKQQEEYDCGIACVASIFKYYHLHHGINYLRDQVTYKNGYDLKDLISLFSQVNHFSCKAVEINKDDIGEALKHIEGPCIALINKEINESYEGHYIIIYKRKKNKLVISDPGNDKISTITIDEFKKHTTGIFLLIESKNSNSDKKTSYHQKFFRELIKNNKLSISFVLCLSILFVLFSISNSFFFKLVIDEIIPYNYDYLLLEFTLIFLGINFLSNAFDYLRTYIINKAAIKLDQSISKEFFRKILKLPINFFENRDDGDIISRFNDIYYIRNLVNVAFVSVILNTVIFLGIGFVLYSINVLLFFTVLILTLILIAITFMYYDIIQKRNKDSMSKNADTQSFLIQFIKNMTNIYSLNKKEYFSSAFNKIFNRELNAALKEAVTITNNNGLKKLVQTSFSIILLYVGAKQIMADTISLGDLLFINSLTMFMLSSLTGLIELQGEIQKSLVAKDRLTDLMNYPVVQNKPQTDITRIKDISIDNLNFNINDHCIIKNVNMNISNNEKVILIGESGSGKTTFSKLLNKLYQTNPSQIYINGVDINEINDNSLRKELIYLNENPFLFKHTIKENICMGEYFTEDEIIKACQIAHIYDVITSLPKGFNFVINDSNSNLSTGQKQRLCLARAILHKPSVLILDESLSNVDPDNFRKIYDALLDLNLIIIFITHNPEYITKYDKKFIFREKSIFEMQREFEKQLN</sequence>
<evidence type="ECO:0000259" key="11">
    <source>
        <dbReference type="PROSITE" id="PS50929"/>
    </source>
</evidence>
<evidence type="ECO:0000256" key="9">
    <source>
        <dbReference type="SAM" id="Phobius"/>
    </source>
</evidence>
<dbReference type="SMART" id="SM00382">
    <property type="entry name" value="AAA"/>
    <property type="match status" value="1"/>
</dbReference>
<dbReference type="GO" id="GO:0008234">
    <property type="term" value="F:cysteine-type peptidase activity"/>
    <property type="evidence" value="ECO:0007669"/>
    <property type="project" value="UniProtKB-KW"/>
</dbReference>
<dbReference type="InterPro" id="IPR003593">
    <property type="entry name" value="AAA+_ATPase"/>
</dbReference>
<evidence type="ECO:0000313" key="14">
    <source>
        <dbReference type="Proteomes" id="UP000220192"/>
    </source>
</evidence>
<dbReference type="InterPro" id="IPR036640">
    <property type="entry name" value="ABC1_TM_sf"/>
</dbReference>
<dbReference type="PANTHER" id="PTHR43394:SF1">
    <property type="entry name" value="ATP-BINDING CASSETTE SUB-FAMILY B MEMBER 10, MITOCHONDRIAL"/>
    <property type="match status" value="1"/>
</dbReference>
<comment type="caution">
    <text evidence="13">The sequence shown here is derived from an EMBL/GenBank/DDBJ whole genome shotgun (WGS) entry which is preliminary data.</text>
</comment>
<dbReference type="GO" id="GO:0006508">
    <property type="term" value="P:proteolysis"/>
    <property type="evidence" value="ECO:0007669"/>
    <property type="project" value="InterPro"/>
</dbReference>
<keyword evidence="5" id="KW-0645">Protease</keyword>
<dbReference type="PROSITE" id="PS00675">
    <property type="entry name" value="SIGMA54_INTERACT_1"/>
    <property type="match status" value="1"/>
</dbReference>
<dbReference type="PROSITE" id="PS50990">
    <property type="entry name" value="PEPTIDASE_C39"/>
    <property type="match status" value="1"/>
</dbReference>
<dbReference type="InterPro" id="IPR025662">
    <property type="entry name" value="Sigma_54_int_dom_ATP-bd_1"/>
</dbReference>
<dbReference type="EMBL" id="NVLX01000031">
    <property type="protein sequence ID" value="PDZ14129.1"/>
    <property type="molecule type" value="Genomic_DNA"/>
</dbReference>
<keyword evidence="7 9" id="KW-1133">Transmembrane helix</keyword>
<evidence type="ECO:0000259" key="10">
    <source>
        <dbReference type="PROSITE" id="PS50893"/>
    </source>
</evidence>
<gene>
    <name evidence="13" type="ORF">CON16_26555</name>
</gene>
<feature type="transmembrane region" description="Helical" evidence="9">
    <location>
        <begin position="203"/>
        <end position="222"/>
    </location>
</feature>
<dbReference type="AlphaFoldDB" id="A0A2A7D2F4"/>
<dbReference type="InterPro" id="IPR027417">
    <property type="entry name" value="P-loop_NTPase"/>
</dbReference>
<dbReference type="CDD" id="cd18570">
    <property type="entry name" value="ABC_6TM_PCAT1_LagD_like"/>
    <property type="match status" value="1"/>
</dbReference>
<feature type="domain" description="ABC transmembrane type-1" evidence="11">
    <location>
        <begin position="170"/>
        <end position="450"/>
    </location>
</feature>
<reference evidence="13 14" key="1">
    <citation type="submission" date="2017-09" db="EMBL/GenBank/DDBJ databases">
        <title>Large-scale bioinformatics analysis of Bacillus genomes uncovers conserved roles of natural products in bacterial physiology.</title>
        <authorList>
            <consortium name="Agbiome Team Llc"/>
            <person name="Bleich R.M."/>
            <person name="Grubbs K.J."/>
            <person name="Santa Maria K.C."/>
            <person name="Allen S.E."/>
            <person name="Farag S."/>
            <person name="Shank E.A."/>
            <person name="Bowers A."/>
        </authorList>
    </citation>
    <scope>NUCLEOTIDE SEQUENCE [LARGE SCALE GENOMIC DNA]</scope>
    <source>
        <strain evidence="13 14">AFS095574</strain>
    </source>
</reference>
<dbReference type="InterPro" id="IPR003439">
    <property type="entry name" value="ABC_transporter-like_ATP-bd"/>
</dbReference>
<dbReference type="GO" id="GO:0005886">
    <property type="term" value="C:plasma membrane"/>
    <property type="evidence" value="ECO:0007669"/>
    <property type="project" value="UniProtKB-SubCell"/>
</dbReference>
<evidence type="ECO:0000256" key="6">
    <source>
        <dbReference type="ARBA" id="ARBA00022840"/>
    </source>
</evidence>
<feature type="domain" description="ABC transporter" evidence="10">
    <location>
        <begin position="481"/>
        <end position="701"/>
    </location>
</feature>
<keyword evidence="3" id="KW-0547">Nucleotide-binding</keyword>
<evidence type="ECO:0000256" key="8">
    <source>
        <dbReference type="ARBA" id="ARBA00023136"/>
    </source>
</evidence>
<dbReference type="Pfam" id="PF00005">
    <property type="entry name" value="ABC_tran"/>
    <property type="match status" value="1"/>
</dbReference>
<protein>
    <submittedName>
        <fullName evidence="13">ABC transporter ATP-binding protein</fullName>
    </submittedName>
</protein>
<feature type="domain" description="Peptidase C39" evidence="12">
    <location>
        <begin position="8"/>
        <end position="139"/>
    </location>
</feature>
<evidence type="ECO:0000256" key="5">
    <source>
        <dbReference type="ARBA" id="ARBA00022807"/>
    </source>
</evidence>
<evidence type="ECO:0000313" key="13">
    <source>
        <dbReference type="EMBL" id="PDZ14129.1"/>
    </source>
</evidence>
<dbReference type="GO" id="GO:0005524">
    <property type="term" value="F:ATP binding"/>
    <property type="evidence" value="ECO:0007669"/>
    <property type="project" value="UniProtKB-KW"/>
</dbReference>
<dbReference type="RefSeq" id="WP_097841932.1">
    <property type="nucleotide sequence ID" value="NZ_NVLX01000031.1"/>
</dbReference>
<evidence type="ECO:0000256" key="1">
    <source>
        <dbReference type="ARBA" id="ARBA00004651"/>
    </source>
</evidence>
<evidence type="ECO:0000259" key="12">
    <source>
        <dbReference type="PROSITE" id="PS50990"/>
    </source>
</evidence>
<feature type="transmembrane region" description="Helical" evidence="9">
    <location>
        <begin position="166"/>
        <end position="183"/>
    </location>
</feature>
<feature type="transmembrane region" description="Helical" evidence="9">
    <location>
        <begin position="278"/>
        <end position="301"/>
    </location>
</feature>
<dbReference type="Proteomes" id="UP000220192">
    <property type="component" value="Unassembled WGS sequence"/>
</dbReference>
<keyword evidence="2 9" id="KW-0812">Transmembrane</keyword>
<name>A0A2A7D2F4_BACAN</name>
<dbReference type="InterPro" id="IPR005074">
    <property type="entry name" value="Peptidase_C39"/>
</dbReference>
<dbReference type="PANTHER" id="PTHR43394">
    <property type="entry name" value="ATP-DEPENDENT PERMEASE MDL1, MITOCHONDRIAL"/>
    <property type="match status" value="1"/>
</dbReference>
<keyword evidence="4" id="KW-0378">Hydrolase</keyword>
<dbReference type="GO" id="GO:0015421">
    <property type="term" value="F:ABC-type oligopeptide transporter activity"/>
    <property type="evidence" value="ECO:0007669"/>
    <property type="project" value="TreeGrafter"/>
</dbReference>
<dbReference type="SUPFAM" id="SSF52540">
    <property type="entry name" value="P-loop containing nucleoside triphosphate hydrolases"/>
    <property type="match status" value="1"/>
</dbReference>
<evidence type="ECO:0000256" key="4">
    <source>
        <dbReference type="ARBA" id="ARBA00022801"/>
    </source>
</evidence>
<keyword evidence="8 9" id="KW-0472">Membrane</keyword>
<evidence type="ECO:0000256" key="7">
    <source>
        <dbReference type="ARBA" id="ARBA00022989"/>
    </source>
</evidence>
<proteinExistence type="predicted"/>
<feature type="transmembrane region" description="Helical" evidence="9">
    <location>
        <begin position="307"/>
        <end position="329"/>
    </location>
</feature>
<dbReference type="InterPro" id="IPR039421">
    <property type="entry name" value="Type_1_exporter"/>
</dbReference>
<dbReference type="Pfam" id="PF00664">
    <property type="entry name" value="ABC_membrane"/>
    <property type="match status" value="1"/>
</dbReference>
<dbReference type="Gene3D" id="3.40.50.300">
    <property type="entry name" value="P-loop containing nucleotide triphosphate hydrolases"/>
    <property type="match status" value="1"/>
</dbReference>
<dbReference type="Gene3D" id="3.90.70.10">
    <property type="entry name" value="Cysteine proteinases"/>
    <property type="match status" value="1"/>
</dbReference>
<dbReference type="InterPro" id="IPR011527">
    <property type="entry name" value="ABC1_TM_dom"/>
</dbReference>
<comment type="subcellular location">
    <subcellularLocation>
        <location evidence="1">Cell membrane</location>
        <topology evidence="1">Multi-pass membrane protein</topology>
    </subcellularLocation>
</comment>